<gene>
    <name evidence="1" type="ORF">GDO81_004662</name>
</gene>
<protein>
    <recommendedName>
        <fullName evidence="3">Secreted protein</fullName>
    </recommendedName>
</protein>
<dbReference type="AlphaFoldDB" id="A0AAV7CHL9"/>
<proteinExistence type="predicted"/>
<comment type="caution">
    <text evidence="1">The sequence shown here is derived from an EMBL/GenBank/DDBJ whole genome shotgun (WGS) entry which is preliminary data.</text>
</comment>
<evidence type="ECO:0008006" key="3">
    <source>
        <dbReference type="Google" id="ProtNLM"/>
    </source>
</evidence>
<organism evidence="1 2">
    <name type="scientific">Engystomops pustulosus</name>
    <name type="common">Tungara frog</name>
    <name type="synonym">Physalaemus pustulosus</name>
    <dbReference type="NCBI Taxonomy" id="76066"/>
    <lineage>
        <taxon>Eukaryota</taxon>
        <taxon>Metazoa</taxon>
        <taxon>Chordata</taxon>
        <taxon>Craniata</taxon>
        <taxon>Vertebrata</taxon>
        <taxon>Euteleostomi</taxon>
        <taxon>Amphibia</taxon>
        <taxon>Batrachia</taxon>
        <taxon>Anura</taxon>
        <taxon>Neobatrachia</taxon>
        <taxon>Hyloidea</taxon>
        <taxon>Leptodactylidae</taxon>
        <taxon>Leiuperinae</taxon>
        <taxon>Engystomops</taxon>
    </lineage>
</organism>
<dbReference type="EMBL" id="WNYA01000002">
    <property type="protein sequence ID" value="KAG8584559.1"/>
    <property type="molecule type" value="Genomic_DNA"/>
</dbReference>
<accession>A0AAV7CHL9</accession>
<reference evidence="1" key="1">
    <citation type="thesis" date="2020" institute="ProQuest LLC" country="789 East Eisenhower Parkway, Ann Arbor, MI, USA">
        <title>Comparative Genomics and Chromosome Evolution.</title>
        <authorList>
            <person name="Mudd A.B."/>
        </authorList>
    </citation>
    <scope>NUCLEOTIDE SEQUENCE</scope>
    <source>
        <strain evidence="1">237g6f4</strain>
        <tissue evidence="1">Blood</tissue>
    </source>
</reference>
<evidence type="ECO:0000313" key="2">
    <source>
        <dbReference type="Proteomes" id="UP000824782"/>
    </source>
</evidence>
<dbReference type="Proteomes" id="UP000824782">
    <property type="component" value="Unassembled WGS sequence"/>
</dbReference>
<evidence type="ECO:0000313" key="1">
    <source>
        <dbReference type="EMBL" id="KAG8584559.1"/>
    </source>
</evidence>
<keyword evidence="2" id="KW-1185">Reference proteome</keyword>
<name>A0AAV7CHL9_ENGPU</name>
<sequence length="96" mass="11076">MCCKLSTSLPFFVQCFLKCWTKCNRNTIMAQTLRQKTGAHNNISGPMYGKDYRIFSSETMGIYTVYIYSCASGEHAQNFKFLVIFFKMIAYPQTLP</sequence>